<name>A0ABD6BUQ3_9EURY</name>
<proteinExistence type="predicted"/>
<dbReference type="PANTHER" id="PTHR33361">
    <property type="entry name" value="GLR0591 PROTEIN"/>
    <property type="match status" value="1"/>
</dbReference>
<evidence type="ECO:0000313" key="2">
    <source>
        <dbReference type="Proteomes" id="UP001597139"/>
    </source>
</evidence>
<dbReference type="RefSeq" id="WP_267648023.1">
    <property type="nucleotide sequence ID" value="NZ_JANHGR010000003.1"/>
</dbReference>
<accession>A0ABD6BUQ3</accession>
<dbReference type="AlphaFoldDB" id="A0ABD6BUQ3"/>
<dbReference type="PANTHER" id="PTHR33361:SF2">
    <property type="entry name" value="DUF885 DOMAIN-CONTAINING PROTEIN"/>
    <property type="match status" value="1"/>
</dbReference>
<evidence type="ECO:0000313" key="1">
    <source>
        <dbReference type="EMBL" id="MFD1568525.1"/>
    </source>
</evidence>
<comment type="caution">
    <text evidence="1">The sequence shown here is derived from an EMBL/GenBank/DDBJ whole genome shotgun (WGS) entry which is preliminary data.</text>
</comment>
<sequence length="555" mass="63676">MASSVPASEQFRIILEEVEEYEESLDEAFPDTGIEWEAEKVERWRGFAARLDAVDRGDLGDDARADYDVLDRELTHRITRYEHEIHLMPVNHEGGPHSKFVRHPTRQSFENGEDYERYLHRLENADEYFDAARELLEAGVERGFTPPRSVLDGHGEMIDSYLVEDPTESALYEPFESIPERIDPAERERLREAGADAILDAVVPALREFREYLLEEYLPAARETTGYADLDGGEAYYEHLVRYYTTLDVTPQEVHEIGLDEVDRIREEMLSVIDDAGFDGDFGEFVEFLRTDPQFYPDSAEQLLSEAKSIAKEIDGRLPSLFTLDAMPTRPYAVEPVPEDIAPDYTSGRYVSNGTDTDPGTFWVNTYDLDSRPLYGLPALFLHEAVPGHHHQIAHAQEQEGISEFRRENFVNAYIEGWALYAERLGLELDAFETPYEQFGRLSNEMWRACRLVVDTGLHTMGWTPEEARSFMAEHTAMSMHNVRTEVDRYVAWPGQSLAYKMGEIRIRELRAEAEDRLGPAFDVRAFHEQLLADGPVVLPYLEESVREWIADETA</sequence>
<dbReference type="InterPro" id="IPR010281">
    <property type="entry name" value="DUF885"/>
</dbReference>
<dbReference type="EMBL" id="JBHUCZ010000012">
    <property type="protein sequence ID" value="MFD1568525.1"/>
    <property type="molecule type" value="Genomic_DNA"/>
</dbReference>
<dbReference type="Pfam" id="PF05960">
    <property type="entry name" value="DUF885"/>
    <property type="match status" value="1"/>
</dbReference>
<dbReference type="Proteomes" id="UP001597139">
    <property type="component" value="Unassembled WGS sequence"/>
</dbReference>
<protein>
    <submittedName>
        <fullName evidence="1">DUF885 domain-containing protein</fullName>
    </submittedName>
</protein>
<gene>
    <name evidence="1" type="ORF">ACFSAU_13600</name>
</gene>
<organism evidence="1 2">
    <name type="scientific">Halolamina litorea</name>
    <dbReference type="NCBI Taxonomy" id="1515593"/>
    <lineage>
        <taxon>Archaea</taxon>
        <taxon>Methanobacteriati</taxon>
        <taxon>Methanobacteriota</taxon>
        <taxon>Stenosarchaea group</taxon>
        <taxon>Halobacteria</taxon>
        <taxon>Halobacteriales</taxon>
        <taxon>Haloferacaceae</taxon>
    </lineage>
</organism>
<keyword evidence="2" id="KW-1185">Reference proteome</keyword>
<reference evidence="1 2" key="1">
    <citation type="journal article" date="2019" name="Int. J. Syst. Evol. Microbiol.">
        <title>The Global Catalogue of Microorganisms (GCM) 10K type strain sequencing project: providing services to taxonomists for standard genome sequencing and annotation.</title>
        <authorList>
            <consortium name="The Broad Institute Genomics Platform"/>
            <consortium name="The Broad Institute Genome Sequencing Center for Infectious Disease"/>
            <person name="Wu L."/>
            <person name="Ma J."/>
        </authorList>
    </citation>
    <scope>NUCLEOTIDE SEQUENCE [LARGE SCALE GENOMIC DNA]</scope>
    <source>
        <strain evidence="1 2">CGMCC 1.12859</strain>
    </source>
</reference>